<dbReference type="InterPro" id="IPR035965">
    <property type="entry name" value="PAS-like_dom_sf"/>
</dbReference>
<evidence type="ECO:0000256" key="4">
    <source>
        <dbReference type="ARBA" id="ARBA00023015"/>
    </source>
</evidence>
<evidence type="ECO:0000256" key="3">
    <source>
        <dbReference type="ARBA" id="ARBA00022840"/>
    </source>
</evidence>
<keyword evidence="4" id="KW-0805">Transcription regulation</keyword>
<dbReference type="InterPro" id="IPR027417">
    <property type="entry name" value="P-loop_NTPase"/>
</dbReference>
<evidence type="ECO:0000313" key="10">
    <source>
        <dbReference type="Proteomes" id="UP000198734"/>
    </source>
</evidence>
<keyword evidence="2" id="KW-0058">Aromatic hydrocarbons catabolism</keyword>
<dbReference type="InterPro" id="IPR030828">
    <property type="entry name" value="HTH_TyrR"/>
</dbReference>
<dbReference type="PROSITE" id="PS00676">
    <property type="entry name" value="SIGMA54_INTERACT_2"/>
    <property type="match status" value="1"/>
</dbReference>
<dbReference type="InterPro" id="IPR025943">
    <property type="entry name" value="Sigma_54_int_dom_ATP-bd_2"/>
</dbReference>
<dbReference type="RefSeq" id="WP_245762759.1">
    <property type="nucleotide sequence ID" value="NZ_FOXU01000009.1"/>
</dbReference>
<organism evidence="9 10">
    <name type="scientific">Psychrobacillus psychrotolerans</name>
    <dbReference type="NCBI Taxonomy" id="126156"/>
    <lineage>
        <taxon>Bacteria</taxon>
        <taxon>Bacillati</taxon>
        <taxon>Bacillota</taxon>
        <taxon>Bacilli</taxon>
        <taxon>Bacillales</taxon>
        <taxon>Bacillaceae</taxon>
        <taxon>Psychrobacillus</taxon>
    </lineage>
</organism>
<dbReference type="Gene3D" id="1.10.10.60">
    <property type="entry name" value="Homeodomain-like"/>
    <property type="match status" value="1"/>
</dbReference>
<dbReference type="Pfam" id="PF18024">
    <property type="entry name" value="HTH_50"/>
    <property type="match status" value="1"/>
</dbReference>
<dbReference type="InterPro" id="IPR013767">
    <property type="entry name" value="PAS_fold"/>
</dbReference>
<dbReference type="Gene3D" id="3.30.450.20">
    <property type="entry name" value="PAS domain"/>
    <property type="match status" value="1"/>
</dbReference>
<keyword evidence="6" id="KW-0804">Transcription</keyword>
<dbReference type="Pfam" id="PF00989">
    <property type="entry name" value="PAS"/>
    <property type="match status" value="1"/>
</dbReference>
<dbReference type="SUPFAM" id="SSF52540">
    <property type="entry name" value="P-loop containing nucleoside triphosphate hydrolases"/>
    <property type="match status" value="1"/>
</dbReference>
<accession>A0A1I6AVS5</accession>
<evidence type="ECO:0000256" key="5">
    <source>
        <dbReference type="ARBA" id="ARBA00023125"/>
    </source>
</evidence>
<feature type="domain" description="Sigma-54 factor interaction" evidence="8">
    <location>
        <begin position="151"/>
        <end position="380"/>
    </location>
</feature>
<dbReference type="InterPro" id="IPR002078">
    <property type="entry name" value="Sigma_54_int"/>
</dbReference>
<reference evidence="10" key="1">
    <citation type="submission" date="2016-10" db="EMBL/GenBank/DDBJ databases">
        <authorList>
            <person name="Varghese N."/>
            <person name="Submissions S."/>
        </authorList>
    </citation>
    <scope>NUCLEOTIDE SEQUENCE [LARGE SCALE GENOMIC DNA]</scope>
    <source>
        <strain evidence="10">DSM 11706</strain>
    </source>
</reference>
<dbReference type="Proteomes" id="UP000198734">
    <property type="component" value="Unassembled WGS sequence"/>
</dbReference>
<dbReference type="PROSITE" id="PS50045">
    <property type="entry name" value="SIGMA54_INTERACT_4"/>
    <property type="match status" value="1"/>
</dbReference>
<dbReference type="SUPFAM" id="SSF46689">
    <property type="entry name" value="Homeodomain-like"/>
    <property type="match status" value="1"/>
</dbReference>
<dbReference type="CDD" id="cd00130">
    <property type="entry name" value="PAS"/>
    <property type="match status" value="1"/>
</dbReference>
<dbReference type="Pfam" id="PF00158">
    <property type="entry name" value="Sigma54_activat"/>
    <property type="match status" value="1"/>
</dbReference>
<evidence type="ECO:0000256" key="7">
    <source>
        <dbReference type="ARBA" id="ARBA00029500"/>
    </source>
</evidence>
<dbReference type="Gene3D" id="1.10.8.60">
    <property type="match status" value="1"/>
</dbReference>
<dbReference type="EMBL" id="FOXU01000009">
    <property type="protein sequence ID" value="SFQ72808.1"/>
    <property type="molecule type" value="Genomic_DNA"/>
</dbReference>
<evidence type="ECO:0000256" key="2">
    <source>
        <dbReference type="ARBA" id="ARBA00022797"/>
    </source>
</evidence>
<dbReference type="GO" id="GO:0006355">
    <property type="term" value="P:regulation of DNA-templated transcription"/>
    <property type="evidence" value="ECO:0007669"/>
    <property type="project" value="InterPro"/>
</dbReference>
<dbReference type="SMART" id="SM00382">
    <property type="entry name" value="AAA"/>
    <property type="match status" value="1"/>
</dbReference>
<dbReference type="FunFam" id="3.40.50.300:FF:000006">
    <property type="entry name" value="DNA-binding transcriptional regulator NtrC"/>
    <property type="match status" value="1"/>
</dbReference>
<dbReference type="Pfam" id="PF25601">
    <property type="entry name" value="AAA_lid_14"/>
    <property type="match status" value="1"/>
</dbReference>
<evidence type="ECO:0000256" key="1">
    <source>
        <dbReference type="ARBA" id="ARBA00022741"/>
    </source>
</evidence>
<evidence type="ECO:0000259" key="8">
    <source>
        <dbReference type="PROSITE" id="PS50045"/>
    </source>
</evidence>
<gene>
    <name evidence="9" type="ORF">SAMN05421670_3661</name>
</gene>
<dbReference type="InterPro" id="IPR003593">
    <property type="entry name" value="AAA+_ATPase"/>
</dbReference>
<dbReference type="Gene3D" id="3.40.50.300">
    <property type="entry name" value="P-loop containing nucleotide triphosphate hydrolases"/>
    <property type="match status" value="1"/>
</dbReference>
<dbReference type="GO" id="GO:0003677">
    <property type="term" value="F:DNA binding"/>
    <property type="evidence" value="ECO:0007669"/>
    <property type="project" value="UniProtKB-KW"/>
</dbReference>
<dbReference type="SUPFAM" id="SSF55785">
    <property type="entry name" value="PYP-like sensor domain (PAS domain)"/>
    <property type="match status" value="1"/>
</dbReference>
<dbReference type="PANTHER" id="PTHR32071:SF57">
    <property type="entry name" value="C4-DICARBOXYLATE TRANSPORT TRANSCRIPTIONAL REGULATORY PROTEIN DCTD"/>
    <property type="match status" value="1"/>
</dbReference>
<dbReference type="GO" id="GO:0005524">
    <property type="term" value="F:ATP binding"/>
    <property type="evidence" value="ECO:0007669"/>
    <property type="project" value="UniProtKB-KW"/>
</dbReference>
<keyword evidence="1" id="KW-0547">Nucleotide-binding</keyword>
<dbReference type="NCBIfam" id="TIGR00229">
    <property type="entry name" value="sensory_box"/>
    <property type="match status" value="1"/>
</dbReference>
<dbReference type="CDD" id="cd00009">
    <property type="entry name" value="AAA"/>
    <property type="match status" value="1"/>
</dbReference>
<protein>
    <recommendedName>
        <fullName evidence="7">HTH-type transcriptional regulatory protein TyrR</fullName>
    </recommendedName>
</protein>
<name>A0A1I6AVS5_9BACI</name>
<dbReference type="InterPro" id="IPR025662">
    <property type="entry name" value="Sigma_54_int_dom_ATP-bd_1"/>
</dbReference>
<dbReference type="STRING" id="126156.SAMN05421670_3661"/>
<keyword evidence="3" id="KW-0067">ATP-binding</keyword>
<sequence>MRIIDNLYFLAFQHSFDGICILDKNGIGLEMNKAAERITAFRREDFIGENTKAAIEKGFISKSVTELVLKEKRTITEVVSIQGTERLLTGNPIFDTEGQLSYVVLNVRDISELNNLKIDLLLSIALKQTRIETSLAKSPKVLSAASVSKDIIASSPKTISIVQLATKIAKVDSSILILGESGVGKEVIVKLIHQQSRRANKPLIKINCAAIPQHLLESELFGYEKGAFTGASDQGKPGLFEEANGGTVFLDEIGDMPLDLQVKLLRVLQEHEIRRVGGRKEIKINVRIVSATNKNLEECVRNGEFREDLYYRLNIVPIKIPPLRERTEDIKPLAHMILNRTNQKYHLDKYFQPGVVELLQKQPWPGNIRELENMIERLVVTSEQDEITWSDLPFISEQPDLTESYSLKKILEDVERKIILEKIAMYKTTRKAARALGISQSTIVKKLQKYQE</sequence>
<dbReference type="PROSITE" id="PS00688">
    <property type="entry name" value="SIGMA54_INTERACT_3"/>
    <property type="match status" value="1"/>
</dbReference>
<dbReference type="InterPro" id="IPR025944">
    <property type="entry name" value="Sigma_54_int_dom_CS"/>
</dbReference>
<proteinExistence type="predicted"/>
<dbReference type="InterPro" id="IPR058031">
    <property type="entry name" value="AAA_lid_NorR"/>
</dbReference>
<dbReference type="PANTHER" id="PTHR32071">
    <property type="entry name" value="TRANSCRIPTIONAL REGULATORY PROTEIN"/>
    <property type="match status" value="1"/>
</dbReference>
<dbReference type="InterPro" id="IPR000014">
    <property type="entry name" value="PAS"/>
</dbReference>
<evidence type="ECO:0000313" key="9">
    <source>
        <dbReference type="EMBL" id="SFQ72808.1"/>
    </source>
</evidence>
<dbReference type="AlphaFoldDB" id="A0A1I6AVS5"/>
<evidence type="ECO:0000256" key="6">
    <source>
        <dbReference type="ARBA" id="ARBA00023163"/>
    </source>
</evidence>
<keyword evidence="10" id="KW-1185">Reference proteome</keyword>
<dbReference type="InterPro" id="IPR009057">
    <property type="entry name" value="Homeodomain-like_sf"/>
</dbReference>
<dbReference type="PROSITE" id="PS00675">
    <property type="entry name" value="SIGMA54_INTERACT_1"/>
    <property type="match status" value="1"/>
</dbReference>
<keyword evidence="5" id="KW-0238">DNA-binding</keyword>